<dbReference type="EMBL" id="JAACJS010000002">
    <property type="protein sequence ID" value="NCI49120.1"/>
    <property type="molecule type" value="Genomic_DNA"/>
</dbReference>
<proteinExistence type="inferred from homology"/>
<dbReference type="RefSeq" id="WP_161817417.1">
    <property type="nucleotide sequence ID" value="NZ_JAACJS010000002.1"/>
</dbReference>
<dbReference type="EC" id="5.4.99.9" evidence="7"/>
<evidence type="ECO:0000313" key="8">
    <source>
        <dbReference type="Proteomes" id="UP000753802"/>
    </source>
</evidence>
<dbReference type="GO" id="GO:0008767">
    <property type="term" value="F:UDP-galactopyranose mutase activity"/>
    <property type="evidence" value="ECO:0007669"/>
    <property type="project" value="UniProtKB-EC"/>
</dbReference>
<feature type="domain" description="UDP-galactopyranose mutase C-terminal" evidence="6">
    <location>
        <begin position="149"/>
        <end position="348"/>
    </location>
</feature>
<organism evidence="7 8">
    <name type="scientific">Sediminibacterium roseum</name>
    <dbReference type="NCBI Taxonomy" id="1978412"/>
    <lineage>
        <taxon>Bacteria</taxon>
        <taxon>Pseudomonadati</taxon>
        <taxon>Bacteroidota</taxon>
        <taxon>Chitinophagia</taxon>
        <taxon>Chitinophagales</taxon>
        <taxon>Chitinophagaceae</taxon>
        <taxon>Sediminibacterium</taxon>
    </lineage>
</organism>
<dbReference type="PANTHER" id="PTHR21197:SF0">
    <property type="entry name" value="UDP-GALACTOPYRANOSE MUTASE"/>
    <property type="match status" value="1"/>
</dbReference>
<evidence type="ECO:0000256" key="1">
    <source>
        <dbReference type="ARBA" id="ARBA00001974"/>
    </source>
</evidence>
<dbReference type="Pfam" id="PF13450">
    <property type="entry name" value="NAD_binding_8"/>
    <property type="match status" value="1"/>
</dbReference>
<dbReference type="InterPro" id="IPR015899">
    <property type="entry name" value="UDP-GalPyranose_mutase_C"/>
</dbReference>
<evidence type="ECO:0000259" key="6">
    <source>
        <dbReference type="Pfam" id="PF03275"/>
    </source>
</evidence>
<dbReference type="Gene3D" id="3.40.50.720">
    <property type="entry name" value="NAD(P)-binding Rossmann-like Domain"/>
    <property type="match status" value="3"/>
</dbReference>
<name>A0ABW9ZPW2_9BACT</name>
<dbReference type="PANTHER" id="PTHR21197">
    <property type="entry name" value="UDP-GALACTOPYRANOSE MUTASE"/>
    <property type="match status" value="1"/>
</dbReference>
<dbReference type="SUPFAM" id="SSF51971">
    <property type="entry name" value="Nucleotide-binding domain"/>
    <property type="match status" value="1"/>
</dbReference>
<evidence type="ECO:0000256" key="5">
    <source>
        <dbReference type="ARBA" id="ARBA00023235"/>
    </source>
</evidence>
<keyword evidence="5 7" id="KW-0413">Isomerase</keyword>
<dbReference type="NCBIfam" id="TIGR00031">
    <property type="entry name" value="UDP-GALP_mutase"/>
    <property type="match status" value="1"/>
</dbReference>
<sequence length="367" mass="42643">MRDGTYDYLIVGAGFFGSICARELTKKGFRVCVIDSRNHIGGNCYTEERDGIHLHIYGPHIFHTSNPMIWSWINELATFNDFTLRPVANYKGEIYSLPFNMWTFSRLWNITHPHEAKQIIAAQAASISGDPGNLEEQAIKLVGTDVYEKLIKGYTHKQWGKPPAELPASIIKRLPVRFTYDNNYFNDRFQGIPVGGYTQIFKKLLEGIEVRLNTDFFNDPLPAYGKLIYTGPIDRYYAYVHGELEYKTNRFEHRLDASTSNYQGVAMMNYTDIEVPYTRVIEHKHFEKNETQHTWISFDYPAEYKAGVTEPYYPVNDEANNEKYRKYKSLADAETNVFFGGRLAEYKYYDMHQVIESALEFIRTHLS</sequence>
<dbReference type="SUPFAM" id="SSF54373">
    <property type="entry name" value="FAD-linked reductases, C-terminal domain"/>
    <property type="match status" value="1"/>
</dbReference>
<evidence type="ECO:0000313" key="7">
    <source>
        <dbReference type="EMBL" id="NCI49120.1"/>
    </source>
</evidence>
<dbReference type="Pfam" id="PF03275">
    <property type="entry name" value="GLF"/>
    <property type="match status" value="1"/>
</dbReference>
<evidence type="ECO:0000256" key="3">
    <source>
        <dbReference type="ARBA" id="ARBA00022630"/>
    </source>
</evidence>
<dbReference type="Proteomes" id="UP000753802">
    <property type="component" value="Unassembled WGS sequence"/>
</dbReference>
<keyword evidence="8" id="KW-1185">Reference proteome</keyword>
<accession>A0ABW9ZPW2</accession>
<evidence type="ECO:0000256" key="4">
    <source>
        <dbReference type="ARBA" id="ARBA00022827"/>
    </source>
</evidence>
<evidence type="ECO:0000256" key="2">
    <source>
        <dbReference type="ARBA" id="ARBA00009321"/>
    </source>
</evidence>
<keyword evidence="3" id="KW-0285">Flavoprotein</keyword>
<protein>
    <submittedName>
        <fullName evidence="7">UDP-galactopyranose mutase</fullName>
        <ecNumber evidence="7">5.4.99.9</ecNumber>
    </submittedName>
</protein>
<reference evidence="7 8" key="1">
    <citation type="submission" date="2020-01" db="EMBL/GenBank/DDBJ databases">
        <title>Genome analysis.</title>
        <authorList>
            <person name="Wu S."/>
            <person name="Wang G."/>
        </authorList>
    </citation>
    <scope>NUCLEOTIDE SEQUENCE [LARGE SCALE GENOMIC DNA]</scope>
    <source>
        <strain evidence="7 8">SYL130</strain>
    </source>
</reference>
<gene>
    <name evidence="7" type="primary">glf</name>
    <name evidence="7" type="ORF">GWC95_04245</name>
</gene>
<comment type="caution">
    <text evidence="7">The sequence shown here is derived from an EMBL/GenBank/DDBJ whole genome shotgun (WGS) entry which is preliminary data.</text>
</comment>
<keyword evidence="4" id="KW-0274">FAD</keyword>
<dbReference type="InterPro" id="IPR004379">
    <property type="entry name" value="UDP-GALP_mutase"/>
</dbReference>
<comment type="cofactor">
    <cofactor evidence="1">
        <name>FAD</name>
        <dbReference type="ChEBI" id="CHEBI:57692"/>
    </cofactor>
</comment>
<comment type="similarity">
    <text evidence="2">Belongs to the UDP-galactopyranose/dTDP-fucopyranose mutase family.</text>
</comment>